<dbReference type="PANTHER" id="PTHR24345:SF93">
    <property type="entry name" value="SERINE_THREONINE-PROTEIN KINASE PLK1"/>
    <property type="match status" value="1"/>
</dbReference>
<sequence length="221" mass="25012">MHVGELQWLLQDFHSVSPPERDIELLDEAADPAVGPDFWISRWADYTDDNGLGYQLCDSSVGVLFCDNTCVMLQNDGVNVIYVDEDGLENHHLLKDYPSSLKKKIILLKSTCCFLEQRLVNTGRCVRRPAEGDSLVQPPCLGTWLRSQDSISFYLTNGTLQINFKDHTKVILCPSMAAVSYINSRGFHTYRLQTLKQGCPQDLLTRLKFARSVLQHLGSEF</sequence>
<evidence type="ECO:0000259" key="7">
    <source>
        <dbReference type="PROSITE" id="PS50078"/>
    </source>
</evidence>
<evidence type="ECO:0000256" key="4">
    <source>
        <dbReference type="ARBA" id="ARBA00022741"/>
    </source>
</evidence>
<dbReference type="GO" id="GO:0005634">
    <property type="term" value="C:nucleus"/>
    <property type="evidence" value="ECO:0007669"/>
    <property type="project" value="TreeGrafter"/>
</dbReference>
<keyword evidence="4" id="KW-0547">Nucleotide-binding</keyword>
<keyword evidence="5" id="KW-0418">Kinase</keyword>
<dbReference type="EMBL" id="JARKHS020004223">
    <property type="protein sequence ID" value="KAK8784834.1"/>
    <property type="molecule type" value="Genomic_DNA"/>
</dbReference>
<evidence type="ECO:0000256" key="2">
    <source>
        <dbReference type="ARBA" id="ARBA00022679"/>
    </source>
</evidence>
<dbReference type="GO" id="GO:0005524">
    <property type="term" value="F:ATP binding"/>
    <property type="evidence" value="ECO:0007669"/>
    <property type="project" value="UniProtKB-KW"/>
</dbReference>
<keyword evidence="9" id="KW-1185">Reference proteome</keyword>
<evidence type="ECO:0000256" key="1">
    <source>
        <dbReference type="ARBA" id="ARBA00022527"/>
    </source>
</evidence>
<evidence type="ECO:0000313" key="8">
    <source>
        <dbReference type="EMBL" id="KAK8784834.1"/>
    </source>
</evidence>
<dbReference type="Proteomes" id="UP001321473">
    <property type="component" value="Unassembled WGS sequence"/>
</dbReference>
<evidence type="ECO:0000256" key="3">
    <source>
        <dbReference type="ARBA" id="ARBA00022737"/>
    </source>
</evidence>
<organism evidence="8 9">
    <name type="scientific">Amblyomma americanum</name>
    <name type="common">Lone star tick</name>
    <dbReference type="NCBI Taxonomy" id="6943"/>
    <lineage>
        <taxon>Eukaryota</taxon>
        <taxon>Metazoa</taxon>
        <taxon>Ecdysozoa</taxon>
        <taxon>Arthropoda</taxon>
        <taxon>Chelicerata</taxon>
        <taxon>Arachnida</taxon>
        <taxon>Acari</taxon>
        <taxon>Parasitiformes</taxon>
        <taxon>Ixodida</taxon>
        <taxon>Ixodoidea</taxon>
        <taxon>Ixodidae</taxon>
        <taxon>Amblyomminae</taxon>
        <taxon>Amblyomma</taxon>
    </lineage>
</organism>
<dbReference type="CDD" id="cd13117">
    <property type="entry name" value="POLO_box_2"/>
    <property type="match status" value="1"/>
</dbReference>
<dbReference type="PANTHER" id="PTHR24345">
    <property type="entry name" value="SERINE/THREONINE-PROTEIN KINASE PLK"/>
    <property type="match status" value="1"/>
</dbReference>
<dbReference type="InterPro" id="IPR000959">
    <property type="entry name" value="POLO_box_dom"/>
</dbReference>
<protein>
    <recommendedName>
        <fullName evidence="7">POLO box domain-containing protein</fullName>
    </recommendedName>
</protein>
<evidence type="ECO:0000256" key="6">
    <source>
        <dbReference type="ARBA" id="ARBA00022840"/>
    </source>
</evidence>
<proteinExistence type="predicted"/>
<dbReference type="InterPro" id="IPR036947">
    <property type="entry name" value="POLO_box_dom_sf"/>
</dbReference>
<evidence type="ECO:0000256" key="5">
    <source>
        <dbReference type="ARBA" id="ARBA00022777"/>
    </source>
</evidence>
<comment type="caution">
    <text evidence="8">The sequence shown here is derived from an EMBL/GenBank/DDBJ whole genome shotgun (WGS) entry which is preliminary data.</text>
</comment>
<keyword evidence="1" id="KW-0723">Serine/threonine-protein kinase</keyword>
<dbReference type="GO" id="GO:0000922">
    <property type="term" value="C:spindle pole"/>
    <property type="evidence" value="ECO:0007669"/>
    <property type="project" value="TreeGrafter"/>
</dbReference>
<dbReference type="GO" id="GO:0000776">
    <property type="term" value="C:kinetochore"/>
    <property type="evidence" value="ECO:0007669"/>
    <property type="project" value="TreeGrafter"/>
</dbReference>
<dbReference type="GO" id="GO:0004674">
    <property type="term" value="F:protein serine/threonine kinase activity"/>
    <property type="evidence" value="ECO:0007669"/>
    <property type="project" value="UniProtKB-KW"/>
</dbReference>
<dbReference type="Gene3D" id="3.30.1120.30">
    <property type="entry name" value="POLO box domain"/>
    <property type="match status" value="2"/>
</dbReference>
<accession>A0AAQ4FC02</accession>
<keyword evidence="6" id="KW-0067">ATP-binding</keyword>
<dbReference type="Pfam" id="PF00659">
    <property type="entry name" value="POLO_box"/>
    <property type="match status" value="2"/>
</dbReference>
<dbReference type="PROSITE" id="PS50078">
    <property type="entry name" value="POLO_BOX"/>
    <property type="match status" value="2"/>
</dbReference>
<dbReference type="GO" id="GO:0007052">
    <property type="term" value="P:mitotic spindle organization"/>
    <property type="evidence" value="ECO:0007669"/>
    <property type="project" value="TreeGrafter"/>
</dbReference>
<feature type="domain" description="POLO box" evidence="7">
    <location>
        <begin position="39"/>
        <end position="117"/>
    </location>
</feature>
<gene>
    <name evidence="8" type="ORF">V5799_008802</name>
</gene>
<feature type="domain" description="POLO box" evidence="7">
    <location>
        <begin position="140"/>
        <end position="219"/>
    </location>
</feature>
<keyword evidence="3" id="KW-0677">Repeat</keyword>
<dbReference type="CDD" id="cd13118">
    <property type="entry name" value="POLO_box_1"/>
    <property type="match status" value="1"/>
</dbReference>
<dbReference type="GO" id="GO:0005813">
    <property type="term" value="C:centrosome"/>
    <property type="evidence" value="ECO:0007669"/>
    <property type="project" value="TreeGrafter"/>
</dbReference>
<dbReference type="InterPro" id="IPR033695">
    <property type="entry name" value="POLO_box_2"/>
</dbReference>
<dbReference type="AlphaFoldDB" id="A0AAQ4FC02"/>
<name>A0AAQ4FC02_AMBAM</name>
<dbReference type="GO" id="GO:0005737">
    <property type="term" value="C:cytoplasm"/>
    <property type="evidence" value="ECO:0007669"/>
    <property type="project" value="TreeGrafter"/>
</dbReference>
<evidence type="ECO:0000313" key="9">
    <source>
        <dbReference type="Proteomes" id="UP001321473"/>
    </source>
</evidence>
<dbReference type="SUPFAM" id="SSF82615">
    <property type="entry name" value="Polo-box domain"/>
    <property type="match status" value="2"/>
</dbReference>
<keyword evidence="2" id="KW-0808">Transferase</keyword>
<dbReference type="InterPro" id="IPR033701">
    <property type="entry name" value="POLO_box_1"/>
</dbReference>
<reference evidence="8 9" key="1">
    <citation type="journal article" date="2023" name="Arcadia Sci">
        <title>De novo assembly of a long-read Amblyomma americanum tick genome.</title>
        <authorList>
            <person name="Chou S."/>
            <person name="Poskanzer K.E."/>
            <person name="Rollins M."/>
            <person name="Thuy-Boun P.S."/>
        </authorList>
    </citation>
    <scope>NUCLEOTIDE SEQUENCE [LARGE SCALE GENOMIC DNA]</scope>
    <source>
        <strain evidence="8">F_SG_1</strain>
        <tissue evidence="8">Salivary glands</tissue>
    </source>
</reference>